<evidence type="ECO:0000313" key="3">
    <source>
        <dbReference type="Proteomes" id="UP001302126"/>
    </source>
</evidence>
<dbReference type="PANTHER" id="PTHR43130">
    <property type="entry name" value="ARAC-FAMILY TRANSCRIPTIONAL REGULATOR"/>
    <property type="match status" value="1"/>
</dbReference>
<accession>A0AAN6WYX4</accession>
<name>A0AAN6WYX4_9PEZI</name>
<evidence type="ECO:0000259" key="1">
    <source>
        <dbReference type="Pfam" id="PF01965"/>
    </source>
</evidence>
<reference evidence="2" key="1">
    <citation type="journal article" date="2023" name="Mol. Phylogenet. Evol.">
        <title>Genome-scale phylogeny and comparative genomics of the fungal order Sordariales.</title>
        <authorList>
            <person name="Hensen N."/>
            <person name="Bonometti L."/>
            <person name="Westerberg I."/>
            <person name="Brannstrom I.O."/>
            <person name="Guillou S."/>
            <person name="Cros-Aarteil S."/>
            <person name="Calhoun S."/>
            <person name="Haridas S."/>
            <person name="Kuo A."/>
            <person name="Mondo S."/>
            <person name="Pangilinan J."/>
            <person name="Riley R."/>
            <person name="LaButti K."/>
            <person name="Andreopoulos B."/>
            <person name="Lipzen A."/>
            <person name="Chen C."/>
            <person name="Yan M."/>
            <person name="Daum C."/>
            <person name="Ng V."/>
            <person name="Clum A."/>
            <person name="Steindorff A."/>
            <person name="Ohm R.A."/>
            <person name="Martin F."/>
            <person name="Silar P."/>
            <person name="Natvig D.O."/>
            <person name="Lalanne C."/>
            <person name="Gautier V."/>
            <person name="Ament-Velasquez S.L."/>
            <person name="Kruys A."/>
            <person name="Hutchinson M.I."/>
            <person name="Powell A.J."/>
            <person name="Barry K."/>
            <person name="Miller A.N."/>
            <person name="Grigoriev I.V."/>
            <person name="Debuchy R."/>
            <person name="Gladieux P."/>
            <person name="Hiltunen Thoren M."/>
            <person name="Johannesson H."/>
        </authorList>
    </citation>
    <scope>NUCLEOTIDE SEQUENCE</scope>
    <source>
        <strain evidence="2">PSN309</strain>
    </source>
</reference>
<dbReference type="SUPFAM" id="SSF52317">
    <property type="entry name" value="Class I glutamine amidotransferase-like"/>
    <property type="match status" value="1"/>
</dbReference>
<dbReference type="Gene3D" id="3.40.50.880">
    <property type="match status" value="1"/>
</dbReference>
<comment type="caution">
    <text evidence="2">The sequence shown here is derived from an EMBL/GenBank/DDBJ whole genome shotgun (WGS) entry which is preliminary data.</text>
</comment>
<dbReference type="AlphaFoldDB" id="A0AAN6WYX4"/>
<dbReference type="InterPro" id="IPR002818">
    <property type="entry name" value="DJ-1/PfpI"/>
</dbReference>
<keyword evidence="2" id="KW-0315">Glutamine amidotransferase</keyword>
<dbReference type="InterPro" id="IPR052158">
    <property type="entry name" value="INH-QAR"/>
</dbReference>
<keyword evidence="3" id="KW-1185">Reference proteome</keyword>
<organism evidence="2 3">
    <name type="scientific">Podospora australis</name>
    <dbReference type="NCBI Taxonomy" id="1536484"/>
    <lineage>
        <taxon>Eukaryota</taxon>
        <taxon>Fungi</taxon>
        <taxon>Dikarya</taxon>
        <taxon>Ascomycota</taxon>
        <taxon>Pezizomycotina</taxon>
        <taxon>Sordariomycetes</taxon>
        <taxon>Sordariomycetidae</taxon>
        <taxon>Sordariales</taxon>
        <taxon>Podosporaceae</taxon>
        <taxon>Podospora</taxon>
    </lineage>
</organism>
<reference evidence="2" key="2">
    <citation type="submission" date="2023-05" db="EMBL/GenBank/DDBJ databases">
        <authorList>
            <consortium name="Lawrence Berkeley National Laboratory"/>
            <person name="Steindorff A."/>
            <person name="Hensen N."/>
            <person name="Bonometti L."/>
            <person name="Westerberg I."/>
            <person name="Brannstrom I.O."/>
            <person name="Guillou S."/>
            <person name="Cros-Aarteil S."/>
            <person name="Calhoun S."/>
            <person name="Haridas S."/>
            <person name="Kuo A."/>
            <person name="Mondo S."/>
            <person name="Pangilinan J."/>
            <person name="Riley R."/>
            <person name="Labutti K."/>
            <person name="Andreopoulos B."/>
            <person name="Lipzen A."/>
            <person name="Chen C."/>
            <person name="Yanf M."/>
            <person name="Daum C."/>
            <person name="Ng V."/>
            <person name="Clum A."/>
            <person name="Ohm R."/>
            <person name="Martin F."/>
            <person name="Silar P."/>
            <person name="Natvig D."/>
            <person name="Lalanne C."/>
            <person name="Gautier V."/>
            <person name="Ament-Velasquez S.L."/>
            <person name="Kruys A."/>
            <person name="Hutchinson M.I."/>
            <person name="Powell A.J."/>
            <person name="Barry K."/>
            <person name="Miller A.N."/>
            <person name="Grigoriev I.V."/>
            <person name="Debuchy R."/>
            <person name="Gladieux P."/>
            <person name="Thoren M.H."/>
            <person name="Johannesson H."/>
        </authorList>
    </citation>
    <scope>NUCLEOTIDE SEQUENCE</scope>
    <source>
        <strain evidence="2">PSN309</strain>
    </source>
</reference>
<proteinExistence type="predicted"/>
<evidence type="ECO:0000313" key="2">
    <source>
        <dbReference type="EMBL" id="KAK4190755.1"/>
    </source>
</evidence>
<dbReference type="InterPro" id="IPR029062">
    <property type="entry name" value="Class_I_gatase-like"/>
</dbReference>
<protein>
    <submittedName>
        <fullName evidence="2">Class I glutamine amidotransferase-like protein</fullName>
    </submittedName>
</protein>
<dbReference type="Proteomes" id="UP001302126">
    <property type="component" value="Unassembled WGS sequence"/>
</dbReference>
<gene>
    <name evidence="2" type="ORF">QBC35DRAFT_488848</name>
</gene>
<dbReference type="EMBL" id="MU864363">
    <property type="protein sequence ID" value="KAK4190755.1"/>
    <property type="molecule type" value="Genomic_DNA"/>
</dbReference>
<feature type="domain" description="DJ-1/PfpI" evidence="1">
    <location>
        <begin position="81"/>
        <end position="168"/>
    </location>
</feature>
<sequence>MGRSITEILDVAPIDMLNSLTKSFLDPQPSGLIPAHLLSQALDIQFHWVTETGSFPTTPNHTSRITLVPTDSFATCPPLDIVLIGAHLPGYHPNPTELAFVRKAYEESSAFMTICAGIEVPLLAGLLDGKTATGPRGMLGYLRQHAPTTNWVEKRWVRDGKLWTAGALLNGTDMMGAFEHATWGGEGTLVELMCRMGGVPVRDVDYKDVSWDL</sequence>
<dbReference type="PANTHER" id="PTHR43130:SF7">
    <property type="entry name" value="DJ-1_PFPI DOMAIN-CONTAINING PROTEIN"/>
    <property type="match status" value="1"/>
</dbReference>
<dbReference type="Pfam" id="PF01965">
    <property type="entry name" value="DJ-1_PfpI"/>
    <property type="match status" value="1"/>
</dbReference>